<evidence type="ECO:0000313" key="11">
    <source>
        <dbReference type="EMBL" id="VDD90765.1"/>
    </source>
</evidence>
<dbReference type="AlphaFoldDB" id="A0A0N4V6L5"/>
<dbReference type="PANTHER" id="PTHR11627">
    <property type="entry name" value="FRUCTOSE-BISPHOSPHATE ALDOLASE"/>
    <property type="match status" value="1"/>
</dbReference>
<keyword evidence="12" id="KW-1185">Reference proteome</keyword>
<dbReference type="STRING" id="51028.A0A0N4V6L5"/>
<accession>A0A0N4V6L5</accession>
<organism evidence="13">
    <name type="scientific">Enterobius vermicularis</name>
    <name type="common">Human pinworm</name>
    <dbReference type="NCBI Taxonomy" id="51028"/>
    <lineage>
        <taxon>Eukaryota</taxon>
        <taxon>Metazoa</taxon>
        <taxon>Ecdysozoa</taxon>
        <taxon>Nematoda</taxon>
        <taxon>Chromadorea</taxon>
        <taxon>Rhabditida</taxon>
        <taxon>Spirurina</taxon>
        <taxon>Oxyuridomorpha</taxon>
        <taxon>Oxyuroidea</taxon>
        <taxon>Oxyuridae</taxon>
        <taxon>Enterobius</taxon>
    </lineage>
</organism>
<dbReference type="FunFam" id="3.20.20.70:FF:000140">
    <property type="entry name" value="Fructose-bisphosphate aldolase"/>
    <property type="match status" value="1"/>
</dbReference>
<dbReference type="PROSITE" id="PS00158">
    <property type="entry name" value="ALDOLASE_CLASS_I"/>
    <property type="match status" value="1"/>
</dbReference>
<evidence type="ECO:0000313" key="12">
    <source>
        <dbReference type="Proteomes" id="UP000274131"/>
    </source>
</evidence>
<dbReference type="Pfam" id="PF00274">
    <property type="entry name" value="Glycolytic"/>
    <property type="match status" value="1"/>
</dbReference>
<proteinExistence type="inferred from homology"/>
<evidence type="ECO:0000256" key="3">
    <source>
        <dbReference type="ARBA" id="ARBA00010387"/>
    </source>
</evidence>
<evidence type="ECO:0000256" key="10">
    <source>
        <dbReference type="RuleBase" id="RU004257"/>
    </source>
</evidence>
<dbReference type="GO" id="GO:0006096">
    <property type="term" value="P:glycolytic process"/>
    <property type="evidence" value="ECO:0007669"/>
    <property type="project" value="UniProtKB-UniPathway"/>
</dbReference>
<comment type="pathway">
    <text evidence="2 10">Carbohydrate degradation; glycolysis; D-glyceraldehyde 3-phosphate and glycerone phosphate from D-glucose: step 4/4.</text>
</comment>
<dbReference type="UniPathway" id="UPA00109">
    <property type="reaction ID" value="UER00183"/>
</dbReference>
<dbReference type="InterPro" id="IPR013785">
    <property type="entry name" value="Aldolase_TIM"/>
</dbReference>
<protein>
    <recommendedName>
        <fullName evidence="5 9">Fructose-bisphosphate aldolase</fullName>
        <ecNumber evidence="4 9">4.1.2.13</ecNumber>
    </recommendedName>
</protein>
<dbReference type="InterPro" id="IPR029768">
    <property type="entry name" value="Aldolase_I_AS"/>
</dbReference>
<dbReference type="InterPro" id="IPR000741">
    <property type="entry name" value="FBA_I"/>
</dbReference>
<dbReference type="GO" id="GO:0004332">
    <property type="term" value="F:fructose-bisphosphate aldolase activity"/>
    <property type="evidence" value="ECO:0007669"/>
    <property type="project" value="UniProtKB-EC"/>
</dbReference>
<evidence type="ECO:0000313" key="13">
    <source>
        <dbReference type="WBParaSite" id="EVEC_0000590501-mRNA-1"/>
    </source>
</evidence>
<evidence type="ECO:0000256" key="7">
    <source>
        <dbReference type="ARBA" id="ARBA00023239"/>
    </source>
</evidence>
<keyword evidence="7 9" id="KW-0456">Lyase</keyword>
<evidence type="ECO:0000256" key="1">
    <source>
        <dbReference type="ARBA" id="ARBA00000441"/>
    </source>
</evidence>
<reference evidence="13" key="1">
    <citation type="submission" date="2017-02" db="UniProtKB">
        <authorList>
            <consortium name="WormBaseParasite"/>
        </authorList>
    </citation>
    <scope>IDENTIFICATION</scope>
</reference>
<dbReference type="EMBL" id="UXUI01008188">
    <property type="protein sequence ID" value="VDD90765.1"/>
    <property type="molecule type" value="Genomic_DNA"/>
</dbReference>
<evidence type="ECO:0000256" key="2">
    <source>
        <dbReference type="ARBA" id="ARBA00004714"/>
    </source>
</evidence>
<gene>
    <name evidence="11" type="ORF">EVEC_LOCUS5516</name>
</gene>
<dbReference type="WBParaSite" id="EVEC_0000590501-mRNA-1">
    <property type="protein sequence ID" value="EVEC_0000590501-mRNA-1"/>
    <property type="gene ID" value="EVEC_0000590501"/>
</dbReference>
<evidence type="ECO:0000256" key="4">
    <source>
        <dbReference type="ARBA" id="ARBA00013068"/>
    </source>
</evidence>
<comment type="similarity">
    <text evidence="3 9">Belongs to the class I fructose-bisphosphate aldolase family.</text>
</comment>
<evidence type="ECO:0000256" key="6">
    <source>
        <dbReference type="ARBA" id="ARBA00023152"/>
    </source>
</evidence>
<evidence type="ECO:0000256" key="8">
    <source>
        <dbReference type="ARBA" id="ARBA00023270"/>
    </source>
</evidence>
<comment type="catalytic activity">
    <reaction evidence="1 9">
        <text>beta-D-fructose 1,6-bisphosphate = D-glyceraldehyde 3-phosphate + dihydroxyacetone phosphate</text>
        <dbReference type="Rhea" id="RHEA:14729"/>
        <dbReference type="ChEBI" id="CHEBI:32966"/>
        <dbReference type="ChEBI" id="CHEBI:57642"/>
        <dbReference type="ChEBI" id="CHEBI:59776"/>
        <dbReference type="EC" id="4.1.2.13"/>
    </reaction>
</comment>
<keyword evidence="6 9" id="KW-0324">Glycolysis</keyword>
<dbReference type="OrthoDB" id="36455at2759"/>
<reference evidence="11 12" key="2">
    <citation type="submission" date="2018-10" db="EMBL/GenBank/DDBJ databases">
        <authorList>
            <consortium name="Pathogen Informatics"/>
        </authorList>
    </citation>
    <scope>NUCLEOTIDE SEQUENCE [LARGE SCALE GENOMIC DNA]</scope>
</reference>
<name>A0A0N4V6L5_ENTVE</name>
<keyword evidence="8" id="KW-0704">Schiff base</keyword>
<dbReference type="SUPFAM" id="SSF51569">
    <property type="entry name" value="Aldolase"/>
    <property type="match status" value="1"/>
</dbReference>
<dbReference type="PROSITE" id="PS51257">
    <property type="entry name" value="PROKAR_LIPOPROTEIN"/>
    <property type="match status" value="1"/>
</dbReference>
<dbReference type="NCBIfam" id="NF033379">
    <property type="entry name" value="FrucBisAld_I"/>
    <property type="match status" value="1"/>
</dbReference>
<dbReference type="EC" id="4.1.2.13" evidence="4 9"/>
<dbReference type="Gene3D" id="3.20.20.70">
    <property type="entry name" value="Aldolase class I"/>
    <property type="match status" value="1"/>
</dbReference>
<dbReference type="Proteomes" id="UP000274131">
    <property type="component" value="Unassembled WGS sequence"/>
</dbReference>
<evidence type="ECO:0000256" key="9">
    <source>
        <dbReference type="RuleBase" id="RU003994"/>
    </source>
</evidence>
<sequence>MHFRDVLWWGVAASLLVGCSRWLFSSNYSNSTAWKPLRIMTKEEQNHLKNEAESLLKEWKGILAADESTGTIGKRFVQINLDNTETNRQRYRELLFTTVDLEKYISGVIMFEETFYQKTNSKVRFVDILKDKGIKVGIKLDRGLTAFGTLNEQISQGLEDLDTRIAEFRKGGCTFAKWRSVFHISPGTPSESAIRKNAEILATYARKCQEHGLVPIVESEVLAIGSHDIAQTQLITEKVLAYVFKALNEKEVYLEGTILKPNMVVPGLSSPTVANSSEVAYATVTALRRTVPPAIPGIAFLSGGQTEDEATTNLKAIVNVNLTKPWKITFSFGRALQTTTLKRWHGAEIAAAQEALIERAKANCNALKSQ</sequence>
<evidence type="ECO:0000256" key="5">
    <source>
        <dbReference type="ARBA" id="ARBA00013779"/>
    </source>
</evidence>